<dbReference type="GO" id="GO:0000977">
    <property type="term" value="F:RNA polymerase II transcription regulatory region sequence-specific DNA binding"/>
    <property type="evidence" value="ECO:0007669"/>
    <property type="project" value="TreeGrafter"/>
</dbReference>
<evidence type="ECO:0000256" key="5">
    <source>
        <dbReference type="ARBA" id="ARBA00022771"/>
    </source>
</evidence>
<evidence type="ECO:0000256" key="8">
    <source>
        <dbReference type="ARBA" id="ARBA00023163"/>
    </source>
</evidence>
<keyword evidence="6" id="KW-0862">Zinc</keyword>
<dbReference type="GO" id="GO:0000122">
    <property type="term" value="P:negative regulation of transcription by RNA polymerase II"/>
    <property type="evidence" value="ECO:0007669"/>
    <property type="project" value="TreeGrafter"/>
</dbReference>
<feature type="domain" description="NF-X1-type" evidence="10">
    <location>
        <begin position="306"/>
        <end position="328"/>
    </location>
</feature>
<feature type="domain" description="NF-X1-type" evidence="10">
    <location>
        <begin position="276"/>
        <end position="297"/>
    </location>
</feature>
<evidence type="ECO:0000256" key="2">
    <source>
        <dbReference type="ARBA" id="ARBA00007269"/>
    </source>
</evidence>
<dbReference type="GO" id="GO:0008270">
    <property type="term" value="F:zinc ion binding"/>
    <property type="evidence" value="ECO:0007669"/>
    <property type="project" value="UniProtKB-KW"/>
</dbReference>
<proteinExistence type="inferred from homology"/>
<gene>
    <name evidence="11" type="primary">FAP1</name>
    <name evidence="11" type="ORF">HK097_001315</name>
</gene>
<evidence type="ECO:0000256" key="1">
    <source>
        <dbReference type="ARBA" id="ARBA00004123"/>
    </source>
</evidence>
<keyword evidence="8" id="KW-0804">Transcription</keyword>
<evidence type="ECO:0000256" key="4">
    <source>
        <dbReference type="ARBA" id="ARBA00022737"/>
    </source>
</evidence>
<feature type="domain" description="NF-X1-type" evidence="10">
    <location>
        <begin position="70"/>
        <end position="88"/>
    </location>
</feature>
<dbReference type="GO" id="GO:0005634">
    <property type="term" value="C:nucleus"/>
    <property type="evidence" value="ECO:0007669"/>
    <property type="project" value="UniProtKB-SubCell"/>
</dbReference>
<dbReference type="GO" id="GO:0000981">
    <property type="term" value="F:DNA-binding transcription factor activity, RNA polymerase II-specific"/>
    <property type="evidence" value="ECO:0007669"/>
    <property type="project" value="TreeGrafter"/>
</dbReference>
<evidence type="ECO:0000256" key="6">
    <source>
        <dbReference type="ARBA" id="ARBA00022833"/>
    </source>
</evidence>
<evidence type="ECO:0000313" key="12">
    <source>
        <dbReference type="Proteomes" id="UP001212841"/>
    </source>
</evidence>
<name>A0AAD5SCH6_9FUNG</name>
<evidence type="ECO:0000256" key="3">
    <source>
        <dbReference type="ARBA" id="ARBA00022723"/>
    </source>
</evidence>
<keyword evidence="9" id="KW-0539">Nucleus</keyword>
<keyword evidence="12" id="KW-1185">Reference proteome</keyword>
<evidence type="ECO:0000256" key="9">
    <source>
        <dbReference type="ARBA" id="ARBA00023242"/>
    </source>
</evidence>
<comment type="caution">
    <text evidence="11">The sequence shown here is derived from an EMBL/GenBank/DDBJ whole genome shotgun (WGS) entry which is preliminary data.</text>
</comment>
<dbReference type="SMART" id="SM00438">
    <property type="entry name" value="ZnF_NFX"/>
    <property type="match status" value="6"/>
</dbReference>
<evidence type="ECO:0000259" key="10">
    <source>
        <dbReference type="SMART" id="SM00438"/>
    </source>
</evidence>
<keyword evidence="4" id="KW-0677">Repeat</keyword>
<keyword evidence="5" id="KW-0863">Zinc-finger</keyword>
<dbReference type="Proteomes" id="UP001212841">
    <property type="component" value="Unassembled WGS sequence"/>
</dbReference>
<dbReference type="InterPro" id="IPR034078">
    <property type="entry name" value="NFX1_fam"/>
</dbReference>
<dbReference type="PANTHER" id="PTHR12360">
    <property type="entry name" value="NUCLEAR TRANSCRIPTION FACTOR, X-BOX BINDING 1 NFX1"/>
    <property type="match status" value="1"/>
</dbReference>
<keyword evidence="7" id="KW-0805">Transcription regulation</keyword>
<comment type="similarity">
    <text evidence="2">Belongs to the NFX1 family.</text>
</comment>
<sequence length="467" mass="50446">MAFSCGVHFCEKRCHDLEGHGRRCRFDPEVVGRCPCGDKSVEELTDGRGRTKCTDAVPTCGAVCRKVLDCGHRCRDKCHLGGCPPCEEVIKSLCRCGREEVEVHCTELPRNEIGEVEQPRCGKVCQKMRHCKRHRCGERCCVTEFHLCEQSCGKTLGCGKHTCTFPCGHQGRCHDCVVGVSFDELLCNCGRTTMYPPIPCGVEAPICSFPCIRRPACGHPHLSEHNCHPDSEACPPCVVFVERPCACGKKVMKNIPCSRQGSPSCGEVCGKTLPSCGHKCAVFCHAGPCEDAGRCSAKCGRIRGMCGHVCGFGCHGTGFCMEDRPCQALVARSCRCGNKVLQGVCGAWKESVGKSAGMLQCDESCAVAERNRKLAEALEIDVSGGTSGGTGGGVEYEDPLLRFANSQAVFTKNVEKVLREFVEDSGKRLHHFPQAKVGANQFIVGLAPHYGLVADVVDVERGKGSVI</sequence>
<reference evidence="11" key="1">
    <citation type="submission" date="2020-05" db="EMBL/GenBank/DDBJ databases">
        <title>Phylogenomic resolution of chytrid fungi.</title>
        <authorList>
            <person name="Stajich J.E."/>
            <person name="Amses K."/>
            <person name="Simmons R."/>
            <person name="Seto K."/>
            <person name="Myers J."/>
            <person name="Bonds A."/>
            <person name="Quandt C.A."/>
            <person name="Barry K."/>
            <person name="Liu P."/>
            <person name="Grigoriev I."/>
            <person name="Longcore J.E."/>
            <person name="James T.Y."/>
        </authorList>
    </citation>
    <scope>NUCLEOTIDE SEQUENCE</scope>
    <source>
        <strain evidence="11">JEL0318</strain>
    </source>
</reference>
<keyword evidence="3" id="KW-0479">Metal-binding</keyword>
<dbReference type="EMBL" id="JADGJD010001258">
    <property type="protein sequence ID" value="KAJ3044969.1"/>
    <property type="molecule type" value="Genomic_DNA"/>
</dbReference>
<dbReference type="CDD" id="cd06008">
    <property type="entry name" value="NF-X1-zinc-finger"/>
    <property type="match status" value="1"/>
</dbReference>
<accession>A0AAD5SCH6</accession>
<comment type="subcellular location">
    <subcellularLocation>
        <location evidence="1">Nucleus</location>
    </subcellularLocation>
</comment>
<feature type="domain" description="NF-X1-type" evidence="10">
    <location>
        <begin position="217"/>
        <end position="239"/>
    </location>
</feature>
<evidence type="ECO:0000256" key="7">
    <source>
        <dbReference type="ARBA" id="ARBA00023015"/>
    </source>
</evidence>
<dbReference type="AlphaFoldDB" id="A0AAD5SCH6"/>
<dbReference type="InterPro" id="IPR000967">
    <property type="entry name" value="Znf_NFX1"/>
</dbReference>
<dbReference type="PANTHER" id="PTHR12360:SF12">
    <property type="entry name" value="TRANSCRIPTIONAL REPRESSOR NF-X1"/>
    <property type="match status" value="1"/>
</dbReference>
<feature type="non-terminal residue" evidence="11">
    <location>
        <position position="467"/>
    </location>
</feature>
<feature type="domain" description="NF-X1-type" evidence="10">
    <location>
        <begin position="158"/>
        <end position="178"/>
    </location>
</feature>
<protein>
    <submittedName>
        <fullName evidence="11">FKBP12-associated protein</fullName>
    </submittedName>
</protein>
<organism evidence="11 12">
    <name type="scientific">Rhizophlyctis rosea</name>
    <dbReference type="NCBI Taxonomy" id="64517"/>
    <lineage>
        <taxon>Eukaryota</taxon>
        <taxon>Fungi</taxon>
        <taxon>Fungi incertae sedis</taxon>
        <taxon>Chytridiomycota</taxon>
        <taxon>Chytridiomycota incertae sedis</taxon>
        <taxon>Chytridiomycetes</taxon>
        <taxon>Rhizophlyctidales</taxon>
        <taxon>Rhizophlyctidaceae</taxon>
        <taxon>Rhizophlyctis</taxon>
    </lineage>
</organism>
<evidence type="ECO:0000313" key="11">
    <source>
        <dbReference type="EMBL" id="KAJ3044969.1"/>
    </source>
</evidence>
<feature type="domain" description="NF-X1-type" evidence="10">
    <location>
        <begin position="5"/>
        <end position="26"/>
    </location>
</feature>